<dbReference type="AlphaFoldDB" id="A0A388SYD5"/>
<evidence type="ECO:0000256" key="1">
    <source>
        <dbReference type="SAM" id="MobiDB-lite"/>
    </source>
</evidence>
<evidence type="ECO:0000313" key="3">
    <source>
        <dbReference type="Proteomes" id="UP000265354"/>
    </source>
</evidence>
<comment type="caution">
    <text evidence="2">The sequence shown here is derived from an EMBL/GenBank/DDBJ whole genome shotgun (WGS) entry which is preliminary data.</text>
</comment>
<reference evidence="2 3" key="1">
    <citation type="submission" date="2018-07" db="EMBL/GenBank/DDBJ databases">
        <title>Whole Genome Shotgun Sequence of Streptomyces spongiicola strain 531S.</title>
        <authorList>
            <person name="Dohra H."/>
            <person name="Kodani S."/>
        </authorList>
    </citation>
    <scope>NUCLEOTIDE SEQUENCE [LARGE SCALE GENOMIC DNA]</scope>
    <source>
        <strain evidence="2 3">531S</strain>
    </source>
</reference>
<proteinExistence type="predicted"/>
<dbReference type="Proteomes" id="UP000265354">
    <property type="component" value="Unassembled WGS sequence"/>
</dbReference>
<accession>A0A388SYD5</accession>
<dbReference type="EMBL" id="BGZL01000007">
    <property type="protein sequence ID" value="GBQ01683.1"/>
    <property type="molecule type" value="Genomic_DNA"/>
</dbReference>
<name>A0A388SYD5_9ACTN</name>
<feature type="region of interest" description="Disordered" evidence="1">
    <location>
        <begin position="1"/>
        <end position="80"/>
    </location>
</feature>
<gene>
    <name evidence="2" type="ORF">SSP531S_31230</name>
</gene>
<organism evidence="2 3">
    <name type="scientific">Streptomyces spongiicola</name>
    <dbReference type="NCBI Taxonomy" id="1690221"/>
    <lineage>
        <taxon>Bacteria</taxon>
        <taxon>Bacillati</taxon>
        <taxon>Actinomycetota</taxon>
        <taxon>Actinomycetes</taxon>
        <taxon>Kitasatosporales</taxon>
        <taxon>Streptomycetaceae</taxon>
        <taxon>Streptomyces</taxon>
    </lineage>
</organism>
<evidence type="ECO:0000313" key="2">
    <source>
        <dbReference type="EMBL" id="GBQ01683.1"/>
    </source>
</evidence>
<sequence>MEEAPGGRTACHRGESPLVPEGLSPLVPEGLSPLLPADVRPAREGGAPGRRRPPGGPRTAGRADSRPALTGPRPGSHSHCARASVCVRACVYAATRARGCGSHSV</sequence>
<protein>
    <submittedName>
        <fullName evidence="2">Uncharacterized protein</fullName>
    </submittedName>
</protein>